<proteinExistence type="predicted"/>
<name>A0A254T9N7_9BURK</name>
<evidence type="ECO:0000313" key="2">
    <source>
        <dbReference type="Proteomes" id="UP000197535"/>
    </source>
</evidence>
<sequence length="73" mass="8398">MLEFELLLAVVQQAWKALRQQHGLGTPACGMRLQHSSEAPDVFLYFNNLLRLGKPHEIAQVFTKKVSLPRRRI</sequence>
<reference evidence="1 2" key="1">
    <citation type="submission" date="2016-02" db="EMBL/GenBank/DDBJ databases">
        <authorList>
            <person name="Wen L."/>
            <person name="He K."/>
            <person name="Yang H."/>
        </authorList>
    </citation>
    <scope>NUCLEOTIDE SEQUENCE [LARGE SCALE GENOMIC DNA]</scope>
    <source>
        <strain evidence="1 2">TSA40</strain>
    </source>
</reference>
<dbReference type="AlphaFoldDB" id="A0A254T9N7"/>
<comment type="caution">
    <text evidence="1">The sequence shown here is derived from an EMBL/GenBank/DDBJ whole genome shotgun (WGS) entry which is preliminary data.</text>
</comment>
<gene>
    <name evidence="1" type="ORF">AYR66_07395</name>
</gene>
<evidence type="ECO:0000313" key="1">
    <source>
        <dbReference type="EMBL" id="OWW19356.1"/>
    </source>
</evidence>
<dbReference type="Proteomes" id="UP000197535">
    <property type="component" value="Unassembled WGS sequence"/>
</dbReference>
<keyword evidence="2" id="KW-1185">Reference proteome</keyword>
<accession>A0A254T9N7</accession>
<dbReference type="EMBL" id="LSTO01000001">
    <property type="protein sequence ID" value="OWW19356.1"/>
    <property type="molecule type" value="Genomic_DNA"/>
</dbReference>
<protein>
    <submittedName>
        <fullName evidence="1">Uncharacterized protein</fullName>
    </submittedName>
</protein>
<organism evidence="1 2">
    <name type="scientific">Noviherbaspirillum denitrificans</name>
    <dbReference type="NCBI Taxonomy" id="1968433"/>
    <lineage>
        <taxon>Bacteria</taxon>
        <taxon>Pseudomonadati</taxon>
        <taxon>Pseudomonadota</taxon>
        <taxon>Betaproteobacteria</taxon>
        <taxon>Burkholderiales</taxon>
        <taxon>Oxalobacteraceae</taxon>
        <taxon>Noviherbaspirillum</taxon>
    </lineage>
</organism>